<dbReference type="GO" id="GO:0015031">
    <property type="term" value="P:protein transport"/>
    <property type="evidence" value="ECO:0007669"/>
    <property type="project" value="UniProtKB-KW"/>
</dbReference>
<proteinExistence type="inferred from homology"/>
<comment type="similarity">
    <text evidence="1">Belongs to the small Tim family.</text>
</comment>
<gene>
    <name evidence="4" type="ORF">HJC23_000889</name>
</gene>
<dbReference type="SUPFAM" id="SSF144122">
    <property type="entry name" value="Tim10-like"/>
    <property type="match status" value="1"/>
</dbReference>
<comment type="subunit">
    <text evidence="1">Heterohexamer.</text>
</comment>
<evidence type="ECO:0000313" key="5">
    <source>
        <dbReference type="Proteomes" id="UP001516023"/>
    </source>
</evidence>
<name>A0ABD3PU40_9STRA</name>
<comment type="subcellular location">
    <subcellularLocation>
        <location evidence="1">Mitochondrion inner membrane</location>
        <topology evidence="1">Peripheral membrane protein</topology>
        <orientation evidence="1">Intermembrane side</orientation>
    </subcellularLocation>
</comment>
<feature type="compositionally biased region" description="Basic and acidic residues" evidence="2">
    <location>
        <begin position="1"/>
        <end position="12"/>
    </location>
</feature>
<feature type="compositionally biased region" description="Low complexity" evidence="2">
    <location>
        <begin position="24"/>
        <end position="36"/>
    </location>
</feature>
<dbReference type="AlphaFoldDB" id="A0ABD3PU40"/>
<dbReference type="Pfam" id="PF02953">
    <property type="entry name" value="zf-Tim10_DDP"/>
    <property type="match status" value="1"/>
</dbReference>
<evidence type="ECO:0000256" key="1">
    <source>
        <dbReference type="RuleBase" id="RU367043"/>
    </source>
</evidence>
<keyword evidence="1" id="KW-0811">Translocation</keyword>
<dbReference type="InterPro" id="IPR035427">
    <property type="entry name" value="Tim10-like_dom_sf"/>
</dbReference>
<feature type="domain" description="Tim10-like" evidence="3">
    <location>
        <begin position="58"/>
        <end position="119"/>
    </location>
</feature>
<keyword evidence="5" id="KW-1185">Reference proteome</keyword>
<comment type="function">
    <text evidence="1">Mitochondrial intermembrane chaperone that participates in the import and insertion of some multi-pass transmembrane proteins into the mitochondrial inner membrane. Also required for the transfer of beta-barrel precursors from the TOM complex to the sorting and assembly machinery (SAM complex) of the outer membrane. Acts as a chaperone-like protein that protects the hydrophobic precursors from aggregation and guide them through the mitochondrial intermembrane space.</text>
</comment>
<protein>
    <recommendedName>
        <fullName evidence="1">Mitochondrial import inner membrane translocase subunit</fullName>
    </recommendedName>
</protein>
<keyword evidence="1" id="KW-0496">Mitochondrion</keyword>
<comment type="caution">
    <text evidence="4">The sequence shown here is derived from an EMBL/GenBank/DDBJ whole genome shotgun (WGS) entry which is preliminary data.</text>
</comment>
<keyword evidence="1" id="KW-1015">Disulfide bond</keyword>
<dbReference type="EMBL" id="JABMIG020000116">
    <property type="protein sequence ID" value="KAL3791272.1"/>
    <property type="molecule type" value="Genomic_DNA"/>
</dbReference>
<keyword evidence="1" id="KW-0999">Mitochondrion inner membrane</keyword>
<keyword evidence="1" id="KW-0472">Membrane</keyword>
<evidence type="ECO:0000313" key="4">
    <source>
        <dbReference type="EMBL" id="KAL3791272.1"/>
    </source>
</evidence>
<keyword evidence="1" id="KW-0143">Chaperone</keyword>
<sequence>MPFWSRNKEEPSAGKSQDFSDELSSFSDNNFSPSSSLGGGEDTLMSQATGLGDLQEFSLALRQQIMVQTVINSLTDKAFEKCITGKPGGDGLTGKEVACVNATVCKWLDTNEFMNGRMARKMGGGGQM</sequence>
<dbReference type="Proteomes" id="UP001516023">
    <property type="component" value="Unassembled WGS sequence"/>
</dbReference>
<comment type="domain">
    <text evidence="1">The twin CX3C motif contains 4 conserved Cys residues that form 2 disulfide bonds in the mitochondrial intermembrane space.</text>
</comment>
<accession>A0ABD3PU40</accession>
<feature type="region of interest" description="Disordered" evidence="2">
    <location>
        <begin position="1"/>
        <end position="45"/>
    </location>
</feature>
<evidence type="ECO:0000256" key="2">
    <source>
        <dbReference type="SAM" id="MobiDB-lite"/>
    </source>
</evidence>
<evidence type="ECO:0000259" key="3">
    <source>
        <dbReference type="Pfam" id="PF02953"/>
    </source>
</evidence>
<keyword evidence="1" id="KW-0813">Transport</keyword>
<dbReference type="InterPro" id="IPR004217">
    <property type="entry name" value="Tim10-like"/>
</dbReference>
<dbReference type="GO" id="GO:0005743">
    <property type="term" value="C:mitochondrial inner membrane"/>
    <property type="evidence" value="ECO:0007669"/>
    <property type="project" value="UniProtKB-SubCell"/>
</dbReference>
<keyword evidence="1" id="KW-0653">Protein transport</keyword>
<dbReference type="Gene3D" id="1.10.287.810">
    <property type="entry name" value="Mitochondrial import inner membrane translocase subunit tim13 like domains"/>
    <property type="match status" value="1"/>
</dbReference>
<reference evidence="4 5" key="1">
    <citation type="journal article" date="2020" name="G3 (Bethesda)">
        <title>Improved Reference Genome for Cyclotella cryptica CCMP332, a Model for Cell Wall Morphogenesis, Salinity Adaptation, and Lipid Production in Diatoms (Bacillariophyta).</title>
        <authorList>
            <person name="Roberts W.R."/>
            <person name="Downey K.M."/>
            <person name="Ruck E.C."/>
            <person name="Traller J.C."/>
            <person name="Alverson A.J."/>
        </authorList>
    </citation>
    <scope>NUCLEOTIDE SEQUENCE [LARGE SCALE GENOMIC DNA]</scope>
    <source>
        <strain evidence="4 5">CCMP332</strain>
    </source>
</reference>
<organism evidence="4 5">
    <name type="scientific">Cyclotella cryptica</name>
    <dbReference type="NCBI Taxonomy" id="29204"/>
    <lineage>
        <taxon>Eukaryota</taxon>
        <taxon>Sar</taxon>
        <taxon>Stramenopiles</taxon>
        <taxon>Ochrophyta</taxon>
        <taxon>Bacillariophyta</taxon>
        <taxon>Coscinodiscophyceae</taxon>
        <taxon>Thalassiosirophycidae</taxon>
        <taxon>Stephanodiscales</taxon>
        <taxon>Stephanodiscaceae</taxon>
        <taxon>Cyclotella</taxon>
    </lineage>
</organism>